<dbReference type="AlphaFoldDB" id="A0ABD1ZSX8"/>
<name>A0ABD1ZSX8_9MARC</name>
<sequence length="188" mass="21605">MIRREAQARKLHQDEIEVHGPTTWREVQEGAALEMKTLQGTHFPPSAPRMFLSKTNLTLEKSRGHEKWVFSSVADPLHLLLTCPITHADGMRHEPSVSSRVFSDCSRLLLLLACEESLEQHLGDSLCRRHWIHGRPINWLEAGLSLSSEVARRIDENKWTFLTQEIVTTVVMLCHKTVSSRMKRLLEH</sequence>
<evidence type="ECO:0000313" key="2">
    <source>
        <dbReference type="Proteomes" id="UP001605036"/>
    </source>
</evidence>
<proteinExistence type="predicted"/>
<accession>A0ABD1ZSX8</accession>
<dbReference type="Proteomes" id="UP001605036">
    <property type="component" value="Unassembled WGS sequence"/>
</dbReference>
<dbReference type="EMBL" id="JBHFFA010000001">
    <property type="protein sequence ID" value="KAL2653484.1"/>
    <property type="molecule type" value="Genomic_DNA"/>
</dbReference>
<reference evidence="1 2" key="1">
    <citation type="submission" date="2024-09" db="EMBL/GenBank/DDBJ databases">
        <title>Chromosome-scale assembly of Riccia fluitans.</title>
        <authorList>
            <person name="Paukszto L."/>
            <person name="Sawicki J."/>
            <person name="Karawczyk K."/>
            <person name="Piernik-Szablinska J."/>
            <person name="Szczecinska M."/>
            <person name="Mazdziarz M."/>
        </authorList>
    </citation>
    <scope>NUCLEOTIDE SEQUENCE [LARGE SCALE GENOMIC DNA]</scope>
    <source>
        <strain evidence="1">Rf_01</strain>
        <tissue evidence="1">Aerial parts of the thallus</tissue>
    </source>
</reference>
<keyword evidence="2" id="KW-1185">Reference proteome</keyword>
<organism evidence="1 2">
    <name type="scientific">Riccia fluitans</name>
    <dbReference type="NCBI Taxonomy" id="41844"/>
    <lineage>
        <taxon>Eukaryota</taxon>
        <taxon>Viridiplantae</taxon>
        <taxon>Streptophyta</taxon>
        <taxon>Embryophyta</taxon>
        <taxon>Marchantiophyta</taxon>
        <taxon>Marchantiopsida</taxon>
        <taxon>Marchantiidae</taxon>
        <taxon>Marchantiales</taxon>
        <taxon>Ricciaceae</taxon>
        <taxon>Riccia</taxon>
    </lineage>
</organism>
<gene>
    <name evidence="1" type="ORF">R1flu_021612</name>
</gene>
<protein>
    <submittedName>
        <fullName evidence="1">Uncharacterized protein</fullName>
    </submittedName>
</protein>
<comment type="caution">
    <text evidence="1">The sequence shown here is derived from an EMBL/GenBank/DDBJ whole genome shotgun (WGS) entry which is preliminary data.</text>
</comment>
<evidence type="ECO:0000313" key="1">
    <source>
        <dbReference type="EMBL" id="KAL2653484.1"/>
    </source>
</evidence>